<proteinExistence type="predicted"/>
<evidence type="ECO:0000259" key="1">
    <source>
        <dbReference type="SMART" id="SM00829"/>
    </source>
</evidence>
<dbReference type="CDD" id="cd08267">
    <property type="entry name" value="MDR1"/>
    <property type="match status" value="1"/>
</dbReference>
<evidence type="ECO:0000313" key="3">
    <source>
        <dbReference type="Proteomes" id="UP000295087"/>
    </source>
</evidence>
<dbReference type="PANTHER" id="PTHR11695:SF294">
    <property type="entry name" value="RETICULON-4-INTERACTING PROTEIN 1, MITOCHONDRIAL"/>
    <property type="match status" value="1"/>
</dbReference>
<feature type="domain" description="Enoyl reductase (ER)" evidence="1">
    <location>
        <begin position="21"/>
        <end position="332"/>
    </location>
</feature>
<dbReference type="InterPro" id="IPR013154">
    <property type="entry name" value="ADH-like_N"/>
</dbReference>
<dbReference type="Pfam" id="PF13602">
    <property type="entry name" value="ADH_zinc_N_2"/>
    <property type="match status" value="1"/>
</dbReference>
<dbReference type="Proteomes" id="UP000295087">
    <property type="component" value="Unassembled WGS sequence"/>
</dbReference>
<comment type="caution">
    <text evidence="2">The sequence shown here is derived from an EMBL/GenBank/DDBJ whole genome shotgun (WGS) entry which is preliminary data.</text>
</comment>
<sequence length="336" mass="35347">MRVVATPSVVEVKAIVQQVYGSSAMLTVADVGRPEAGAGEVLVRVRAASVNARDWHVMRGDPKIARWMDRSVFRRKGPANPVQGGDFAGTVEAVGDGVTDVAVGDEVFGEAVSGAFAEYLAVPRALLDRKPNNLSFEEAAAVPLAANTALTCLRHVDAGNRVLIIGASGGVGTFAVQIARARGAEVTGVCSARNVEAARSLGAAHVFDYTRETVTGRYDTVLDLVGTRGLRELLRLVEPTGTLVLSGGGNFDGGSVFGPVGLLALGQLARPFVKPSIRVPLAQQSPESLTELRELIESGQVRPAIDRTYPLAETPAAISYMESEHARAKIVIIVAE</sequence>
<name>A0A4R6PQF3_NOCIG</name>
<dbReference type="PANTHER" id="PTHR11695">
    <property type="entry name" value="ALCOHOL DEHYDROGENASE RELATED"/>
    <property type="match status" value="1"/>
</dbReference>
<organism evidence="2 3">
    <name type="scientific">Nocardia ignorata</name>
    <dbReference type="NCBI Taxonomy" id="145285"/>
    <lineage>
        <taxon>Bacteria</taxon>
        <taxon>Bacillati</taxon>
        <taxon>Actinomycetota</taxon>
        <taxon>Actinomycetes</taxon>
        <taxon>Mycobacteriales</taxon>
        <taxon>Nocardiaceae</taxon>
        <taxon>Nocardia</taxon>
    </lineage>
</organism>
<reference evidence="2 3" key="1">
    <citation type="submission" date="2019-03" db="EMBL/GenBank/DDBJ databases">
        <title>Genomic Encyclopedia of Type Strains, Phase IV (KMG-IV): sequencing the most valuable type-strain genomes for metagenomic binning, comparative biology and taxonomic classification.</title>
        <authorList>
            <person name="Goeker M."/>
        </authorList>
    </citation>
    <scope>NUCLEOTIDE SEQUENCE [LARGE SCALE GENOMIC DNA]</scope>
    <source>
        <strain evidence="2 3">DSM 44496</strain>
    </source>
</reference>
<dbReference type="AlphaFoldDB" id="A0A4R6PQF3"/>
<dbReference type="InterPro" id="IPR011032">
    <property type="entry name" value="GroES-like_sf"/>
</dbReference>
<dbReference type="Gene3D" id="3.90.180.10">
    <property type="entry name" value="Medium-chain alcohol dehydrogenases, catalytic domain"/>
    <property type="match status" value="1"/>
</dbReference>
<dbReference type="Gene3D" id="3.40.50.720">
    <property type="entry name" value="NAD(P)-binding Rossmann-like Domain"/>
    <property type="match status" value="1"/>
</dbReference>
<dbReference type="SUPFAM" id="SSF51735">
    <property type="entry name" value="NAD(P)-binding Rossmann-fold domains"/>
    <property type="match status" value="1"/>
</dbReference>
<evidence type="ECO:0000313" key="2">
    <source>
        <dbReference type="EMBL" id="TDP41015.1"/>
    </source>
</evidence>
<dbReference type="Pfam" id="PF08240">
    <property type="entry name" value="ADH_N"/>
    <property type="match status" value="1"/>
</dbReference>
<dbReference type="GO" id="GO:0016491">
    <property type="term" value="F:oxidoreductase activity"/>
    <property type="evidence" value="ECO:0007669"/>
    <property type="project" value="InterPro"/>
</dbReference>
<dbReference type="InterPro" id="IPR020843">
    <property type="entry name" value="ER"/>
</dbReference>
<dbReference type="EMBL" id="SNXK01000001">
    <property type="protein sequence ID" value="TDP41015.1"/>
    <property type="molecule type" value="Genomic_DNA"/>
</dbReference>
<dbReference type="SUPFAM" id="SSF50129">
    <property type="entry name" value="GroES-like"/>
    <property type="match status" value="1"/>
</dbReference>
<protein>
    <submittedName>
        <fullName evidence="2">NADPH:quinone reductase-like Zn-dependent oxidoreductase</fullName>
    </submittedName>
</protein>
<dbReference type="SMART" id="SM00829">
    <property type="entry name" value="PKS_ER"/>
    <property type="match status" value="1"/>
</dbReference>
<accession>A0A4R6PQF3</accession>
<dbReference type="InterPro" id="IPR050700">
    <property type="entry name" value="YIM1/Zinc_Alcohol_DH_Fams"/>
</dbReference>
<keyword evidence="3" id="KW-1185">Reference proteome</keyword>
<dbReference type="InterPro" id="IPR036291">
    <property type="entry name" value="NAD(P)-bd_dom_sf"/>
</dbReference>
<gene>
    <name evidence="2" type="ORF">DFR75_101113</name>
</gene>